<dbReference type="Proteomes" id="UP000736164">
    <property type="component" value="Unassembled WGS sequence"/>
</dbReference>
<dbReference type="GO" id="GO:0031410">
    <property type="term" value="C:cytoplasmic vesicle"/>
    <property type="evidence" value="ECO:0007669"/>
    <property type="project" value="TreeGrafter"/>
</dbReference>
<evidence type="ECO:0000313" key="7">
    <source>
        <dbReference type="EMBL" id="MBN3317634.1"/>
    </source>
</evidence>
<evidence type="ECO:0000256" key="6">
    <source>
        <dbReference type="SAM" id="MobiDB-lite"/>
    </source>
</evidence>
<dbReference type="GO" id="GO:0005975">
    <property type="term" value="P:carbohydrate metabolic process"/>
    <property type="evidence" value="ECO:0007669"/>
    <property type="project" value="InterPro"/>
</dbReference>
<dbReference type="GO" id="GO:0004415">
    <property type="term" value="F:hyalurononglucosaminidase activity"/>
    <property type="evidence" value="ECO:0007669"/>
    <property type="project" value="UniProtKB-UniRule"/>
</dbReference>
<dbReference type="EMBL" id="JAAWVO010036623">
    <property type="protein sequence ID" value="MBN3317634.1"/>
    <property type="molecule type" value="Genomic_DNA"/>
</dbReference>
<feature type="non-terminal residue" evidence="7">
    <location>
        <position position="1"/>
    </location>
</feature>
<keyword evidence="4 5" id="KW-0326">Glycosidase</keyword>
<comment type="caution">
    <text evidence="7">The sequence shown here is derived from an EMBL/GenBank/DDBJ whole genome shotgun (WGS) entry which is preliminary data.</text>
</comment>
<evidence type="ECO:0000256" key="2">
    <source>
        <dbReference type="ARBA" id="ARBA00008871"/>
    </source>
</evidence>
<feature type="region of interest" description="Disordered" evidence="6">
    <location>
        <begin position="814"/>
        <end position="833"/>
    </location>
</feature>
<comment type="catalytic activity">
    <reaction evidence="1 5">
        <text>Random hydrolysis of (1-&gt;4)-linkages between N-acetyl-beta-D-glucosamine and D-glucuronate residues in hyaluronate.</text>
        <dbReference type="EC" id="3.2.1.35"/>
    </reaction>
</comment>
<feature type="compositionally biased region" description="Low complexity" evidence="6">
    <location>
        <begin position="224"/>
        <end position="238"/>
    </location>
</feature>
<feature type="region of interest" description="Disordered" evidence="6">
    <location>
        <begin position="1"/>
        <end position="307"/>
    </location>
</feature>
<dbReference type="Gene3D" id="3.20.20.70">
    <property type="entry name" value="Aldolase class I"/>
    <property type="match status" value="1"/>
</dbReference>
<dbReference type="Pfam" id="PF01630">
    <property type="entry name" value="Glyco_hydro_56"/>
    <property type="match status" value="1"/>
</dbReference>
<feature type="compositionally biased region" description="Polar residues" evidence="6">
    <location>
        <begin position="62"/>
        <end position="72"/>
    </location>
</feature>
<feature type="non-terminal residue" evidence="7">
    <location>
        <position position="868"/>
    </location>
</feature>
<proteinExistence type="inferred from homology"/>
<protein>
    <recommendedName>
        <fullName evidence="5">Hyaluronidase</fullName>
        <ecNumber evidence="5">3.2.1.35</ecNumber>
    </recommendedName>
</protein>
<evidence type="ECO:0000256" key="4">
    <source>
        <dbReference type="ARBA" id="ARBA00023295"/>
    </source>
</evidence>
<sequence length="868" mass="92983">MCPSHSQRRWRRSVGGKGRRSQRDASAKPKPAAGMTDLEIRPQESERERGRSSPQLWPASDSPWQPRNSEQLVCTEKQSQSSSSEAQCISAHRSLQPPAQTPVSDRATVQQSPTPQACVSEAGGINALVTPGAVGSPSQRQHHRPSRDRPGGLRVETAGGHRSELPGRSQCGLSSPDFFLSRGRSRVTTPRPKPPPPLPVGRERSPWKQVTAPRQGAGLRQLRGYRPAPRGRVGAAPGAPGPTSPPSGRGPAPLSDRPPAPEERRGLAGFKVGLPSRQRRGEGDSGGAARAFVPGCRREPQPSGAPITDLRRKRYRLLLIKKNLWIREAARRRAVESPADLCWYTEQRPAVRAVNALLHCVVVGTCCPGELPPSVCVPSHGLASSSCSGPVDRLFSLHAPVERVQELGRRGRQRPPCVLQPQCKARGRGGIRGITGLFRAAHVMAVFSADPAYSHRLLCPHPQHPRHLRGEAALSPSSGPRPVLSSPVRSVSALHGLWARPPRHTAPTCDPPAPSGQWAGSREQGGRGGRPEWDSPSPVPPALALRIRDDIQRGIVDFETAAQALLLETLQEAHWLRPQALWGSSPSPACPGPGQHPANATGRCPAAEMALNDEAQWLWKKSSALYPSLQLDKPLGGSAGARLHSSSQLREALRVAALAGAAHDLPVFPLVRSVYAKTASFLSEADLVHTIGESAALGAAGAVVWEKFFSTKTQRGCWELADYVRGVLGPYVVNVTTAARLCGEGLCQGRGRCVRRDPEEPTYLHLPADGFQLTPDANGTADSVRARGQLPPGHLEAWRLGFQCQWYEPLEGTAADQEPTSAGGTRKAGETAVPAKTPALSRGAPCLQGSFSSLLLATLVVARACRSH</sequence>
<keyword evidence="3" id="KW-1015">Disulfide bond</keyword>
<name>A0A8J7NTK9_ATRSP</name>
<gene>
    <name evidence="7" type="primary">Hyal2_1</name>
    <name evidence="7" type="ORF">GTO95_0008566</name>
</gene>
<dbReference type="SUPFAM" id="SSF51445">
    <property type="entry name" value="(Trans)glycosidases"/>
    <property type="match status" value="1"/>
</dbReference>
<evidence type="ECO:0000256" key="5">
    <source>
        <dbReference type="RuleBase" id="RU610713"/>
    </source>
</evidence>
<dbReference type="PRINTS" id="PR00846">
    <property type="entry name" value="GLHYDRLASE56"/>
</dbReference>
<dbReference type="InterPro" id="IPR018155">
    <property type="entry name" value="Hyaluronidase"/>
</dbReference>
<evidence type="ECO:0000256" key="3">
    <source>
        <dbReference type="ARBA" id="ARBA00023157"/>
    </source>
</evidence>
<reference evidence="7" key="1">
    <citation type="journal article" date="2021" name="Cell">
        <title>Tracing the genetic footprints of vertebrate landing in non-teleost ray-finned fishes.</title>
        <authorList>
            <person name="Bi X."/>
            <person name="Wang K."/>
            <person name="Yang L."/>
            <person name="Pan H."/>
            <person name="Jiang H."/>
            <person name="Wei Q."/>
            <person name="Fang M."/>
            <person name="Yu H."/>
            <person name="Zhu C."/>
            <person name="Cai Y."/>
            <person name="He Y."/>
            <person name="Gan X."/>
            <person name="Zeng H."/>
            <person name="Yu D."/>
            <person name="Zhu Y."/>
            <person name="Jiang H."/>
            <person name="Qiu Q."/>
            <person name="Yang H."/>
            <person name="Zhang Y.E."/>
            <person name="Wang W."/>
            <person name="Zhu M."/>
            <person name="He S."/>
            <person name="Zhang G."/>
        </authorList>
    </citation>
    <scope>NUCLEOTIDE SEQUENCE</scope>
    <source>
        <strain evidence="7">Allg_001</strain>
    </source>
</reference>
<dbReference type="AlphaFoldDB" id="A0A8J7NTK9"/>
<dbReference type="PANTHER" id="PTHR11769">
    <property type="entry name" value="HYALURONIDASE"/>
    <property type="match status" value="1"/>
</dbReference>
<accession>A0A8J7NTK9</accession>
<evidence type="ECO:0000313" key="8">
    <source>
        <dbReference type="Proteomes" id="UP000736164"/>
    </source>
</evidence>
<keyword evidence="5" id="KW-0378">Hydrolase</keyword>
<dbReference type="InterPro" id="IPR013785">
    <property type="entry name" value="Aldolase_TIM"/>
</dbReference>
<feature type="region of interest" description="Disordered" evidence="6">
    <location>
        <begin position="499"/>
        <end position="541"/>
    </location>
</feature>
<feature type="compositionally biased region" description="Polar residues" evidence="6">
    <location>
        <begin position="97"/>
        <end position="117"/>
    </location>
</feature>
<feature type="compositionally biased region" description="Basic residues" evidence="6">
    <location>
        <begin position="1"/>
        <end position="20"/>
    </location>
</feature>
<dbReference type="GO" id="GO:0030214">
    <property type="term" value="P:hyaluronan catabolic process"/>
    <property type="evidence" value="ECO:0007669"/>
    <property type="project" value="TreeGrafter"/>
</dbReference>
<comment type="similarity">
    <text evidence="2 5">Belongs to the glycosyl hydrolase 56 family.</text>
</comment>
<dbReference type="InterPro" id="IPR017853">
    <property type="entry name" value="GH"/>
</dbReference>
<dbReference type="EC" id="3.2.1.35" evidence="5"/>
<keyword evidence="8" id="KW-1185">Reference proteome</keyword>
<feature type="compositionally biased region" description="Basic and acidic residues" evidence="6">
    <location>
        <begin position="38"/>
        <end position="51"/>
    </location>
</feature>
<organism evidence="7 8">
    <name type="scientific">Atractosteus spatula</name>
    <name type="common">Alligator gar</name>
    <name type="synonym">Lepisosteus spatula</name>
    <dbReference type="NCBI Taxonomy" id="7917"/>
    <lineage>
        <taxon>Eukaryota</taxon>
        <taxon>Metazoa</taxon>
        <taxon>Chordata</taxon>
        <taxon>Craniata</taxon>
        <taxon>Vertebrata</taxon>
        <taxon>Euteleostomi</taxon>
        <taxon>Actinopterygii</taxon>
        <taxon>Neopterygii</taxon>
        <taxon>Holostei</taxon>
        <taxon>Semionotiformes</taxon>
        <taxon>Lepisosteidae</taxon>
        <taxon>Atractosteus</taxon>
    </lineage>
</organism>
<dbReference type="PANTHER" id="PTHR11769:SF36">
    <property type="entry name" value="HYALURONIDASE"/>
    <property type="match status" value="1"/>
</dbReference>
<evidence type="ECO:0000256" key="1">
    <source>
        <dbReference type="ARBA" id="ARBA00000251"/>
    </source>
</evidence>